<dbReference type="EMBL" id="JAANOH010000005">
    <property type="protein sequence ID" value="MCZ2476168.1"/>
    <property type="molecule type" value="Genomic_DNA"/>
</dbReference>
<feature type="transmembrane region" description="Helical" evidence="1">
    <location>
        <begin position="118"/>
        <end position="140"/>
    </location>
</feature>
<evidence type="ECO:0000313" key="3">
    <source>
        <dbReference type="Proteomes" id="UP001321186"/>
    </source>
</evidence>
<feature type="transmembrane region" description="Helical" evidence="1">
    <location>
        <begin position="78"/>
        <end position="98"/>
    </location>
</feature>
<evidence type="ECO:0000256" key="1">
    <source>
        <dbReference type="SAM" id="Phobius"/>
    </source>
</evidence>
<keyword evidence="1" id="KW-1133">Transmembrane helix</keyword>
<organism evidence="2 3">
    <name type="scientific">Aquirufa ecclesiirivi</name>
    <dbReference type="NCBI Taxonomy" id="2715124"/>
    <lineage>
        <taxon>Bacteria</taxon>
        <taxon>Pseudomonadati</taxon>
        <taxon>Bacteroidota</taxon>
        <taxon>Cytophagia</taxon>
        <taxon>Cytophagales</taxon>
        <taxon>Flectobacillaceae</taxon>
        <taxon>Aquirufa</taxon>
    </lineage>
</organism>
<name>A0ABT4JJL6_9BACT</name>
<feature type="transmembrane region" description="Helical" evidence="1">
    <location>
        <begin position="7"/>
        <end position="30"/>
    </location>
</feature>
<dbReference type="RefSeq" id="WP_166374973.1">
    <property type="nucleotide sequence ID" value="NZ_CBCRZM010000004.1"/>
</dbReference>
<protein>
    <recommendedName>
        <fullName evidence="4">Small multi-drug export protein</fullName>
    </recommendedName>
</protein>
<keyword evidence="1" id="KW-0812">Transmembrane</keyword>
<gene>
    <name evidence="2" type="ORF">G9H61_11990</name>
</gene>
<evidence type="ECO:0008006" key="4">
    <source>
        <dbReference type="Google" id="ProtNLM"/>
    </source>
</evidence>
<comment type="caution">
    <text evidence="2">The sequence shown here is derived from an EMBL/GenBank/DDBJ whole genome shotgun (WGS) entry which is preliminary data.</text>
</comment>
<dbReference type="Proteomes" id="UP001321186">
    <property type="component" value="Unassembled WGS sequence"/>
</dbReference>
<evidence type="ECO:0000313" key="2">
    <source>
        <dbReference type="EMBL" id="MCZ2476168.1"/>
    </source>
</evidence>
<reference evidence="2 3" key="1">
    <citation type="submission" date="2020-03" db="EMBL/GenBank/DDBJ databases">
        <authorList>
            <person name="Pitt A."/>
            <person name="Hahn M.W."/>
        </authorList>
    </citation>
    <scope>NUCLEOTIDE SEQUENCE [LARGE SCALE GENOMIC DNA]</scope>
    <source>
        <strain evidence="2 3">5A-MARBSE</strain>
    </source>
</reference>
<accession>A0ABT4JJL6</accession>
<proteinExistence type="predicted"/>
<feature type="transmembrane region" description="Helical" evidence="1">
    <location>
        <begin position="36"/>
        <end position="58"/>
    </location>
</feature>
<keyword evidence="3" id="KW-1185">Reference proteome</keyword>
<keyword evidence="1" id="KW-0472">Membrane</keyword>
<sequence length="150" mass="16925">MMDWSSYSAVMAATAIKFIAGPITGFSLGLSWVETILFTWLGMMITVSFMISLGQWLVKYIAAWRNQKPLVFSKRARLAVKIWTKFGIKGIAACTPLFLTPIGGSLLALSFKVPLPRILFFMAISAFLWAGIYTALIYQLDFIRDYFMDK</sequence>